<sequence length="405" mass="48810">MEKFTGKESFLSSYESSIYNIRSSLKFIKTTHHYRLFLQNLYRVVISPERWPEETLPTLQNNFEELLFALDAAWLEHEHQLQIEARYGSGDEEFKVDVLQPSFSDYTIDQYYPQLQESTWPVERNHRFKGEIQFLNQDEIRSSKAFHRKFFGRRSQGDWKRYLTLWMESALDDRSIIEAHGFSPAEIYEDYLDLVKLMEIVWLVEKQERELLYHELVPWFDMNNYPYMGTIESTFNPYSDLYGFFHYTSLMAYKRDLGRWMKLVFEREKIWEGTPADLIDLFKTLVHMTDCLWLIRQLSPNYPKSWNNTNTTYSFQHAPIPKENYRYKLEAEIIKNPENYLREFFNLYDLQFCFHILFESLTAALGHEEPYPFDKKEITSFHANLVKLLEAGYLVQAKKYPNRQH</sequence>
<proteinExistence type="predicted"/>
<gene>
    <name evidence="1" type="ORF">ACFFI0_03695</name>
</gene>
<comment type="caution">
    <text evidence="1">The sequence shown here is derived from an EMBL/GenBank/DDBJ whole genome shotgun (WGS) entry which is preliminary data.</text>
</comment>
<organism evidence="1 2">
    <name type="scientific">Olivibacter oleidegradans</name>
    <dbReference type="NCBI Taxonomy" id="760123"/>
    <lineage>
        <taxon>Bacteria</taxon>
        <taxon>Pseudomonadati</taxon>
        <taxon>Bacteroidota</taxon>
        <taxon>Sphingobacteriia</taxon>
        <taxon>Sphingobacteriales</taxon>
        <taxon>Sphingobacteriaceae</taxon>
        <taxon>Olivibacter</taxon>
    </lineage>
</organism>
<dbReference type="Proteomes" id="UP001589774">
    <property type="component" value="Unassembled WGS sequence"/>
</dbReference>
<reference evidence="1 2" key="1">
    <citation type="submission" date="2024-09" db="EMBL/GenBank/DDBJ databases">
        <authorList>
            <person name="Sun Q."/>
            <person name="Mori K."/>
        </authorList>
    </citation>
    <scope>NUCLEOTIDE SEQUENCE [LARGE SCALE GENOMIC DNA]</scope>
    <source>
        <strain evidence="1 2">CCM 7765</strain>
    </source>
</reference>
<dbReference type="RefSeq" id="WP_130854639.1">
    <property type="nucleotide sequence ID" value="NZ_JBHLWO010000001.1"/>
</dbReference>
<protein>
    <submittedName>
        <fullName evidence="1">Uncharacterized protein</fullName>
    </submittedName>
</protein>
<name>A0ABV6HES5_9SPHI</name>
<keyword evidence="2" id="KW-1185">Reference proteome</keyword>
<evidence type="ECO:0000313" key="1">
    <source>
        <dbReference type="EMBL" id="MFC0317394.1"/>
    </source>
</evidence>
<accession>A0ABV6HES5</accession>
<evidence type="ECO:0000313" key="2">
    <source>
        <dbReference type="Proteomes" id="UP001589774"/>
    </source>
</evidence>
<dbReference type="EMBL" id="JBHLWO010000001">
    <property type="protein sequence ID" value="MFC0317394.1"/>
    <property type="molecule type" value="Genomic_DNA"/>
</dbReference>